<dbReference type="EMBL" id="CM042888">
    <property type="protein sequence ID" value="KAI4325885.1"/>
    <property type="molecule type" value="Genomic_DNA"/>
</dbReference>
<evidence type="ECO:0000313" key="1">
    <source>
        <dbReference type="EMBL" id="KAI4325885.1"/>
    </source>
</evidence>
<dbReference type="Proteomes" id="UP001057402">
    <property type="component" value="Chromosome 9"/>
</dbReference>
<protein>
    <submittedName>
        <fullName evidence="1">Uncharacterized protein</fullName>
    </submittedName>
</protein>
<gene>
    <name evidence="1" type="ORF">MLD38_031249</name>
</gene>
<comment type="caution">
    <text evidence="1">The sequence shown here is derived from an EMBL/GenBank/DDBJ whole genome shotgun (WGS) entry which is preliminary data.</text>
</comment>
<sequence>MLSHSGTLKFMGKLTREKTKDALRKLLDEFSKRGTTFDLQDLFDWLSFDLICKFITGFDQKSLSIHLPGVTFTKHWTTWKKQYFIVTFSLNGPGRSRKCSGSEWRGSWKEPSRSWTLTWPNS</sequence>
<keyword evidence="2" id="KW-1185">Reference proteome</keyword>
<proteinExistence type="predicted"/>
<organism evidence="1 2">
    <name type="scientific">Melastoma candidum</name>
    <dbReference type="NCBI Taxonomy" id="119954"/>
    <lineage>
        <taxon>Eukaryota</taxon>
        <taxon>Viridiplantae</taxon>
        <taxon>Streptophyta</taxon>
        <taxon>Embryophyta</taxon>
        <taxon>Tracheophyta</taxon>
        <taxon>Spermatophyta</taxon>
        <taxon>Magnoliopsida</taxon>
        <taxon>eudicotyledons</taxon>
        <taxon>Gunneridae</taxon>
        <taxon>Pentapetalae</taxon>
        <taxon>rosids</taxon>
        <taxon>malvids</taxon>
        <taxon>Myrtales</taxon>
        <taxon>Melastomataceae</taxon>
        <taxon>Melastomatoideae</taxon>
        <taxon>Melastomateae</taxon>
        <taxon>Melastoma</taxon>
    </lineage>
</organism>
<name>A0ACB9MNQ8_9MYRT</name>
<reference evidence="2" key="1">
    <citation type="journal article" date="2023" name="Front. Plant Sci.">
        <title>Chromosomal-level genome assembly of Melastoma candidum provides insights into trichome evolution.</title>
        <authorList>
            <person name="Zhong Y."/>
            <person name="Wu W."/>
            <person name="Sun C."/>
            <person name="Zou P."/>
            <person name="Liu Y."/>
            <person name="Dai S."/>
            <person name="Zhou R."/>
        </authorList>
    </citation>
    <scope>NUCLEOTIDE SEQUENCE [LARGE SCALE GENOMIC DNA]</scope>
</reference>
<accession>A0ACB9MNQ8</accession>
<evidence type="ECO:0000313" key="2">
    <source>
        <dbReference type="Proteomes" id="UP001057402"/>
    </source>
</evidence>